<evidence type="ECO:0000256" key="13">
    <source>
        <dbReference type="ARBA" id="ARBA00034003"/>
    </source>
</evidence>
<keyword evidence="10 14" id="KW-0233">DNA recombination</keyword>
<dbReference type="PROSITE" id="PS00697">
    <property type="entry name" value="DNA_LIGASE_A1"/>
    <property type="match status" value="1"/>
</dbReference>
<dbReference type="InterPro" id="IPR022865">
    <property type="entry name" value="DNA_ligae_ATP-dep_bac/arc"/>
</dbReference>
<dbReference type="AlphaFoldDB" id="A0A2H0X9Y9"/>
<protein>
    <recommendedName>
        <fullName evidence="14">Probable DNA ligase</fullName>
        <ecNumber evidence="14">6.5.1.1</ecNumber>
    </recommendedName>
    <alternativeName>
        <fullName evidence="14">Polydeoxyribonucleotide synthase [ATP]</fullName>
    </alternativeName>
</protein>
<evidence type="ECO:0000256" key="10">
    <source>
        <dbReference type="ARBA" id="ARBA00023172"/>
    </source>
</evidence>
<dbReference type="Gene3D" id="2.40.50.140">
    <property type="entry name" value="Nucleic acid-binding proteins"/>
    <property type="match status" value="1"/>
</dbReference>
<dbReference type="SUPFAM" id="SSF117018">
    <property type="entry name" value="ATP-dependent DNA ligase DNA-binding domain"/>
    <property type="match status" value="1"/>
</dbReference>
<keyword evidence="11 14" id="KW-0234">DNA repair</keyword>
<evidence type="ECO:0000256" key="11">
    <source>
        <dbReference type="ARBA" id="ARBA00023204"/>
    </source>
</evidence>
<dbReference type="NCBIfam" id="TIGR00574">
    <property type="entry name" value="dnl1"/>
    <property type="match status" value="1"/>
</dbReference>
<comment type="similarity">
    <text evidence="1 14 16">Belongs to the ATP-dependent DNA ligase family.</text>
</comment>
<dbReference type="InterPro" id="IPR012310">
    <property type="entry name" value="DNA_ligase_ATP-dep_cent"/>
</dbReference>
<proteinExistence type="inferred from homology"/>
<keyword evidence="12 14" id="KW-0131">Cell cycle</keyword>
<keyword evidence="8 14" id="KW-0067">ATP-binding</keyword>
<dbReference type="InterPro" id="IPR012340">
    <property type="entry name" value="NA-bd_OB-fold"/>
</dbReference>
<dbReference type="GO" id="GO:0003910">
    <property type="term" value="F:DNA ligase (ATP) activity"/>
    <property type="evidence" value="ECO:0007669"/>
    <property type="project" value="UniProtKB-UniRule"/>
</dbReference>
<dbReference type="InterPro" id="IPR016059">
    <property type="entry name" value="DNA_ligase_ATP-dep_CS"/>
</dbReference>
<gene>
    <name evidence="14" type="primary">lig</name>
    <name evidence="18" type="ORF">COT51_01220</name>
</gene>
<dbReference type="GO" id="GO:0006310">
    <property type="term" value="P:DNA recombination"/>
    <property type="evidence" value="ECO:0007669"/>
    <property type="project" value="UniProtKB-UniRule"/>
</dbReference>
<feature type="active site" description="N6-AMP-lysine intermediate" evidence="14">
    <location>
        <position position="255"/>
    </location>
</feature>
<dbReference type="GO" id="GO:0046872">
    <property type="term" value="F:metal ion binding"/>
    <property type="evidence" value="ECO:0007669"/>
    <property type="project" value="UniProtKB-KW"/>
</dbReference>
<evidence type="ECO:0000256" key="12">
    <source>
        <dbReference type="ARBA" id="ARBA00023306"/>
    </source>
</evidence>
<evidence type="ECO:0000256" key="2">
    <source>
        <dbReference type="ARBA" id="ARBA00022598"/>
    </source>
</evidence>
<dbReference type="CDD" id="cd07969">
    <property type="entry name" value="OBF_DNA_ligase_I"/>
    <property type="match status" value="1"/>
</dbReference>
<evidence type="ECO:0000313" key="19">
    <source>
        <dbReference type="Proteomes" id="UP000231098"/>
    </source>
</evidence>
<sequence length="604" mass="68166">MYNRRNAMKFSRVSDYFEKLENTSSRLTMAAILADLINESSAEEIDKICYLLLGELGPHFDRVDFAIAEKMMFRVISAAFNVPLEEVENKYKVEGDLGKTAEHFQKDKKGGDEEVTVNEVYEALLKLASASGAGSQDTKVLLFSKLLNKLDRESVNYTVRIALGTMRLGFSDKTLIDALSWSKKGDKSESEKISYRYNIHPDIGKVACLYKKGGLAELKKLTLEVGVPVLPALTQRIPTPELMIEKMGKVIVEPKYDGTRVQLHFSRLKKSNRLEIQGDLGIFGKREFFVKTFTRNLEDTTEMFPDLISFAEKQIQADEVILDGEAIGYDPKTQKLLSFQETIQRKRKHSVLVKAKEIPLRLFLFDILFLNGETLIDLPFSRRRALLEKTISSGDGIKLAPEEKTSDPKTLKELFEKARKEGFEGVVVKKIDGVYEVGARGFSWVKYKHEEEEGSLADSLDVVVLGYYKGRGKRTDFGIGAFLVGVYDDTTDSFLTVAKIGTGLSDEQWVEIRKRCDLIKIESAPKGVLVAKALTPDVWVKPKLVVEIKADEITLSPLHTARDPSQDRGFALRFPRLVNFRDDKSSEEATSLTELTQMYKKSSR</sequence>
<organism evidence="18 19">
    <name type="scientific">candidate division WWE3 bacterium CG08_land_8_20_14_0_20_41_15</name>
    <dbReference type="NCBI Taxonomy" id="1975086"/>
    <lineage>
        <taxon>Bacteria</taxon>
        <taxon>Katanobacteria</taxon>
    </lineage>
</organism>
<dbReference type="HAMAP" id="MF_00407">
    <property type="entry name" value="DNA_ligase"/>
    <property type="match status" value="1"/>
</dbReference>
<feature type="binding site" evidence="14">
    <location>
        <position position="325"/>
    </location>
    <ligand>
        <name>ATP</name>
        <dbReference type="ChEBI" id="CHEBI:30616"/>
    </ligand>
</feature>
<dbReference type="GO" id="GO:0003677">
    <property type="term" value="F:DNA binding"/>
    <property type="evidence" value="ECO:0007669"/>
    <property type="project" value="InterPro"/>
</dbReference>
<dbReference type="Pfam" id="PF01068">
    <property type="entry name" value="DNA_ligase_A_M"/>
    <property type="match status" value="1"/>
</dbReference>
<dbReference type="Gene3D" id="1.10.3260.10">
    <property type="entry name" value="DNA ligase, ATP-dependent, N-terminal domain"/>
    <property type="match status" value="1"/>
</dbReference>
<dbReference type="PANTHER" id="PTHR45674:SF4">
    <property type="entry name" value="DNA LIGASE 1"/>
    <property type="match status" value="1"/>
</dbReference>
<keyword evidence="6 14" id="KW-0547">Nucleotide-binding</keyword>
<feature type="binding site" evidence="14">
    <location>
        <position position="440"/>
    </location>
    <ligand>
        <name>ATP</name>
        <dbReference type="ChEBI" id="CHEBI:30616"/>
    </ligand>
</feature>
<dbReference type="InterPro" id="IPR000977">
    <property type="entry name" value="DNA_ligase_ATP-dep"/>
</dbReference>
<keyword evidence="3 14" id="KW-0132">Cell division</keyword>
<evidence type="ECO:0000256" key="7">
    <source>
        <dbReference type="ARBA" id="ARBA00022763"/>
    </source>
</evidence>
<evidence type="ECO:0000256" key="1">
    <source>
        <dbReference type="ARBA" id="ARBA00007572"/>
    </source>
</evidence>
<dbReference type="EMBL" id="PEYV01000023">
    <property type="protein sequence ID" value="PIS21722.1"/>
    <property type="molecule type" value="Genomic_DNA"/>
</dbReference>
<feature type="domain" description="ATP-dependent DNA ligase family profile" evidence="17">
    <location>
        <begin position="353"/>
        <end position="488"/>
    </location>
</feature>
<dbReference type="Gene3D" id="3.30.470.30">
    <property type="entry name" value="DNA ligase/mRNA capping enzyme"/>
    <property type="match status" value="1"/>
</dbReference>
<dbReference type="PANTHER" id="PTHR45674">
    <property type="entry name" value="DNA LIGASE 1/3 FAMILY MEMBER"/>
    <property type="match status" value="1"/>
</dbReference>
<evidence type="ECO:0000256" key="14">
    <source>
        <dbReference type="HAMAP-Rule" id="MF_00407"/>
    </source>
</evidence>
<keyword evidence="7 14" id="KW-0227">DNA damage</keyword>
<evidence type="ECO:0000256" key="3">
    <source>
        <dbReference type="ARBA" id="ARBA00022618"/>
    </source>
</evidence>
<dbReference type="InterPro" id="IPR036599">
    <property type="entry name" value="DNA_ligase_N_sf"/>
</dbReference>
<dbReference type="InterPro" id="IPR012309">
    <property type="entry name" value="DNA_ligase_ATP-dep_C"/>
</dbReference>
<dbReference type="SUPFAM" id="SSF50249">
    <property type="entry name" value="Nucleic acid-binding proteins"/>
    <property type="match status" value="1"/>
</dbReference>
<evidence type="ECO:0000256" key="6">
    <source>
        <dbReference type="ARBA" id="ARBA00022741"/>
    </source>
</evidence>
<dbReference type="EC" id="6.5.1.1" evidence="14"/>
<dbReference type="GO" id="GO:0006273">
    <property type="term" value="P:lagging strand elongation"/>
    <property type="evidence" value="ECO:0007669"/>
    <property type="project" value="TreeGrafter"/>
</dbReference>
<keyword evidence="9 14" id="KW-0460">Magnesium</keyword>
<evidence type="ECO:0000256" key="8">
    <source>
        <dbReference type="ARBA" id="ARBA00022840"/>
    </source>
</evidence>
<keyword evidence="5 14" id="KW-0479">Metal-binding</keyword>
<dbReference type="InterPro" id="IPR012308">
    <property type="entry name" value="DNA_ligase_ATP-dep_N"/>
</dbReference>
<dbReference type="CDD" id="cd07901">
    <property type="entry name" value="Adenylation_DNA_ligase_Arch_LigB"/>
    <property type="match status" value="1"/>
</dbReference>
<dbReference type="SUPFAM" id="SSF56091">
    <property type="entry name" value="DNA ligase/mRNA capping enzyme, catalytic domain"/>
    <property type="match status" value="1"/>
</dbReference>
<dbReference type="PROSITE" id="PS50160">
    <property type="entry name" value="DNA_LIGASE_A3"/>
    <property type="match status" value="1"/>
</dbReference>
<accession>A0A2H0X9Y9</accession>
<feature type="binding site" evidence="14">
    <location>
        <position position="365"/>
    </location>
    <ligand>
        <name>ATP</name>
        <dbReference type="ChEBI" id="CHEBI:30616"/>
    </ligand>
</feature>
<keyword evidence="4 14" id="KW-0235">DNA replication</keyword>
<evidence type="ECO:0000256" key="5">
    <source>
        <dbReference type="ARBA" id="ARBA00022723"/>
    </source>
</evidence>
<dbReference type="Pfam" id="PF04679">
    <property type="entry name" value="DNA_ligase_A_C"/>
    <property type="match status" value="1"/>
</dbReference>
<dbReference type="GO" id="GO:0006281">
    <property type="term" value="P:DNA repair"/>
    <property type="evidence" value="ECO:0007669"/>
    <property type="project" value="UniProtKB-UniRule"/>
</dbReference>
<dbReference type="InterPro" id="IPR050191">
    <property type="entry name" value="ATP-dep_DNA_ligase"/>
</dbReference>
<feature type="binding site" evidence="14">
    <location>
        <position position="446"/>
    </location>
    <ligand>
        <name>ATP</name>
        <dbReference type="ChEBI" id="CHEBI:30616"/>
    </ligand>
</feature>
<evidence type="ECO:0000256" key="15">
    <source>
        <dbReference type="RuleBase" id="RU000617"/>
    </source>
</evidence>
<dbReference type="GO" id="GO:0051301">
    <property type="term" value="P:cell division"/>
    <property type="evidence" value="ECO:0007669"/>
    <property type="project" value="UniProtKB-KW"/>
</dbReference>
<evidence type="ECO:0000256" key="16">
    <source>
        <dbReference type="RuleBase" id="RU004196"/>
    </source>
</evidence>
<dbReference type="Proteomes" id="UP000231098">
    <property type="component" value="Unassembled WGS sequence"/>
</dbReference>
<dbReference type="FunFam" id="1.10.3260.10:FF:000007">
    <property type="entry name" value="DNA ligase"/>
    <property type="match status" value="1"/>
</dbReference>
<evidence type="ECO:0000256" key="9">
    <source>
        <dbReference type="ARBA" id="ARBA00022842"/>
    </source>
</evidence>
<dbReference type="Pfam" id="PF04675">
    <property type="entry name" value="DNA_ligase_A_N"/>
    <property type="match status" value="1"/>
</dbReference>
<dbReference type="GO" id="GO:0071897">
    <property type="term" value="P:DNA biosynthetic process"/>
    <property type="evidence" value="ECO:0007669"/>
    <property type="project" value="InterPro"/>
</dbReference>
<comment type="cofactor">
    <cofactor evidence="14">
        <name>Mg(2+)</name>
        <dbReference type="ChEBI" id="CHEBI:18420"/>
    </cofactor>
</comment>
<comment type="catalytic activity">
    <reaction evidence="13 14 15">
        <text>ATP + (deoxyribonucleotide)n-3'-hydroxyl + 5'-phospho-(deoxyribonucleotide)m = (deoxyribonucleotide)n+m + AMP + diphosphate.</text>
        <dbReference type="EC" id="6.5.1.1"/>
    </reaction>
</comment>
<dbReference type="GO" id="GO:0005524">
    <property type="term" value="F:ATP binding"/>
    <property type="evidence" value="ECO:0007669"/>
    <property type="project" value="UniProtKB-UniRule"/>
</dbReference>
<evidence type="ECO:0000313" key="18">
    <source>
        <dbReference type="EMBL" id="PIS21722.1"/>
    </source>
</evidence>
<dbReference type="PROSITE" id="PS00333">
    <property type="entry name" value="DNA_LIGASE_A2"/>
    <property type="match status" value="1"/>
</dbReference>
<keyword evidence="2 14" id="KW-0436">Ligase</keyword>
<evidence type="ECO:0000259" key="17">
    <source>
        <dbReference type="PROSITE" id="PS50160"/>
    </source>
</evidence>
<feature type="binding site" evidence="14">
    <location>
        <position position="260"/>
    </location>
    <ligand>
        <name>ATP</name>
        <dbReference type="ChEBI" id="CHEBI:30616"/>
    </ligand>
</feature>
<evidence type="ECO:0000256" key="4">
    <source>
        <dbReference type="ARBA" id="ARBA00022705"/>
    </source>
</evidence>
<comment type="caution">
    <text evidence="18">The sequence shown here is derived from an EMBL/GenBank/DDBJ whole genome shotgun (WGS) entry which is preliminary data.</text>
</comment>
<reference evidence="19" key="1">
    <citation type="submission" date="2017-09" db="EMBL/GenBank/DDBJ databases">
        <title>Depth-based differentiation of microbial function through sediment-hosted aquifers and enrichment of novel symbionts in the deep terrestrial subsurface.</title>
        <authorList>
            <person name="Probst A.J."/>
            <person name="Ladd B."/>
            <person name="Jarett J.K."/>
            <person name="Geller-Mcgrath D.E."/>
            <person name="Sieber C.M.K."/>
            <person name="Emerson J.B."/>
            <person name="Anantharaman K."/>
            <person name="Thomas B.C."/>
            <person name="Malmstrom R."/>
            <person name="Stieglmeier M."/>
            <person name="Klingl A."/>
            <person name="Woyke T."/>
            <person name="Ryan C.M."/>
            <person name="Banfield J.F."/>
        </authorList>
    </citation>
    <scope>NUCLEOTIDE SEQUENCE [LARGE SCALE GENOMIC DNA]</scope>
</reference>
<name>A0A2H0X9Y9_UNCKA</name>
<feature type="binding site" evidence="14">
    <location>
        <position position="253"/>
    </location>
    <ligand>
        <name>ATP</name>
        <dbReference type="ChEBI" id="CHEBI:30616"/>
    </ligand>
</feature>
<feature type="binding site" evidence="14">
    <location>
        <position position="295"/>
    </location>
    <ligand>
        <name>ATP</name>
        <dbReference type="ChEBI" id="CHEBI:30616"/>
    </ligand>
</feature>
<comment type="function">
    <text evidence="14">DNA ligase that seals nicks in double-stranded DNA during DNA replication, DNA recombination and DNA repair.</text>
</comment>